<proteinExistence type="predicted"/>
<dbReference type="InterPro" id="IPR052638">
    <property type="entry name" value="PiggyBac_TE-derived"/>
</dbReference>
<feature type="region of interest" description="Disordered" evidence="1">
    <location>
        <begin position="1"/>
        <end position="21"/>
    </location>
</feature>
<feature type="compositionally biased region" description="Acidic residues" evidence="1">
    <location>
        <begin position="56"/>
        <end position="67"/>
    </location>
</feature>
<feature type="compositionally biased region" description="Low complexity" evidence="1">
    <location>
        <begin position="1"/>
        <end position="15"/>
    </location>
</feature>
<dbReference type="Proteomes" id="UP001148838">
    <property type="component" value="Unassembled WGS sequence"/>
</dbReference>
<evidence type="ECO:0000259" key="2">
    <source>
        <dbReference type="Pfam" id="PF13843"/>
    </source>
</evidence>
<feature type="region of interest" description="Disordered" evidence="1">
    <location>
        <begin position="93"/>
        <end position="128"/>
    </location>
</feature>
<protein>
    <recommendedName>
        <fullName evidence="2">PiggyBac transposable element-derived protein domain-containing protein</fullName>
    </recommendedName>
</protein>
<name>A0ABQ8T8P4_PERAM</name>
<gene>
    <name evidence="3" type="ORF">ANN_03955</name>
</gene>
<dbReference type="PANTHER" id="PTHR47055:SF3">
    <property type="entry name" value="PHORBOL-ESTER_DAG-TYPE DOMAIN-CONTAINING PROTEIN"/>
    <property type="match status" value="1"/>
</dbReference>
<feature type="region of interest" description="Disordered" evidence="1">
    <location>
        <begin position="50"/>
        <end position="72"/>
    </location>
</feature>
<organism evidence="3 4">
    <name type="scientific">Periplaneta americana</name>
    <name type="common">American cockroach</name>
    <name type="synonym">Blatta americana</name>
    <dbReference type="NCBI Taxonomy" id="6978"/>
    <lineage>
        <taxon>Eukaryota</taxon>
        <taxon>Metazoa</taxon>
        <taxon>Ecdysozoa</taxon>
        <taxon>Arthropoda</taxon>
        <taxon>Hexapoda</taxon>
        <taxon>Insecta</taxon>
        <taxon>Pterygota</taxon>
        <taxon>Neoptera</taxon>
        <taxon>Polyneoptera</taxon>
        <taxon>Dictyoptera</taxon>
        <taxon>Blattodea</taxon>
        <taxon>Blattoidea</taxon>
        <taxon>Blattidae</taxon>
        <taxon>Blattinae</taxon>
        <taxon>Periplaneta</taxon>
    </lineage>
</organism>
<evidence type="ECO:0000313" key="4">
    <source>
        <dbReference type="Proteomes" id="UP001148838"/>
    </source>
</evidence>
<sequence length="363" mass="40384">MEASQSEDSSPPASSKQRNNVKCLKLHEIIEMVNDERPAADRAIEEIVLFPPEDGDRTDEESGDETETNMNHLPGRILRSTVEVNVTTTSISEAEEVPAVRSSLGQQSSSEEVSRTDEQESTQRQWSVASSHVSIDETMVPYYGRHSAKQHIHGKPLRFGYKLWSAATRNGYLITFVPYQGAKAAALPNQEKMGLGAAVVLELESRLPPDFKSYNLYFDNFFTSLHLLSALSERRTGGTGTSSENRLKKCPLMKSSALKKEKRGAMSFKADKNIIIVKWHDNNVVTVASNCHGITPIQKVDRVAAKGGKRLKIQVDSPSMIQKYNKYMGGVDRFDENVDNLRVGIGGKKWWFPLFAFGIDAAC</sequence>
<dbReference type="EMBL" id="JAJSOF020000013">
    <property type="protein sequence ID" value="KAJ4442369.1"/>
    <property type="molecule type" value="Genomic_DNA"/>
</dbReference>
<evidence type="ECO:0000256" key="1">
    <source>
        <dbReference type="SAM" id="MobiDB-lite"/>
    </source>
</evidence>
<keyword evidence="4" id="KW-1185">Reference proteome</keyword>
<accession>A0ABQ8T8P4</accession>
<dbReference type="Pfam" id="PF13843">
    <property type="entry name" value="DDE_Tnp_1_7"/>
    <property type="match status" value="1"/>
</dbReference>
<dbReference type="InterPro" id="IPR029526">
    <property type="entry name" value="PGBD"/>
</dbReference>
<feature type="domain" description="PiggyBac transposable element-derived protein" evidence="2">
    <location>
        <begin position="128"/>
        <end position="362"/>
    </location>
</feature>
<evidence type="ECO:0000313" key="3">
    <source>
        <dbReference type="EMBL" id="KAJ4442369.1"/>
    </source>
</evidence>
<dbReference type="PANTHER" id="PTHR47055">
    <property type="entry name" value="DDE_TNP_1_7 DOMAIN-CONTAINING PROTEIN"/>
    <property type="match status" value="1"/>
</dbReference>
<reference evidence="3 4" key="1">
    <citation type="journal article" date="2022" name="Allergy">
        <title>Genome assembly and annotation of Periplaneta americana reveal a comprehensive cockroach allergen profile.</title>
        <authorList>
            <person name="Wang L."/>
            <person name="Xiong Q."/>
            <person name="Saelim N."/>
            <person name="Wang L."/>
            <person name="Nong W."/>
            <person name="Wan A.T."/>
            <person name="Shi M."/>
            <person name="Liu X."/>
            <person name="Cao Q."/>
            <person name="Hui J.H.L."/>
            <person name="Sookrung N."/>
            <person name="Leung T.F."/>
            <person name="Tungtrongchitr A."/>
            <person name="Tsui S.K.W."/>
        </authorList>
    </citation>
    <scope>NUCLEOTIDE SEQUENCE [LARGE SCALE GENOMIC DNA]</scope>
    <source>
        <strain evidence="3">PWHHKU_190912</strain>
    </source>
</reference>
<comment type="caution">
    <text evidence="3">The sequence shown here is derived from an EMBL/GenBank/DDBJ whole genome shotgun (WGS) entry which is preliminary data.</text>
</comment>